<sequence>MLHTADTHKNGFVPGGTKADSAGPRDAVHQGELQPLNTLAGSDADPQNDTTEVRVTIHENPLVEAGDSWGSSGPQLQQEDPQRQQQQHQQLQQLQQQTLESHVSQRGGGRRRWDRHHLGLILLLGLACLGLILLLLVRLQMSGMSHSYYCILPSHHISPFSQSDTSQHYQSVCPTVPDLTSQSRCQVGHTHIIVPLPPHHTFLPHLPTFKAVSPIHYQSVSHLHPHLTSQCHTSIPTLPVSANPPHFTSQLVPYLPTIQVSATPTHLVSQCHTYPPTFLVCQHHPCMAPSRVNTTRVTVPVLL</sequence>
<keyword evidence="2" id="KW-0472">Membrane</keyword>
<feature type="region of interest" description="Disordered" evidence="1">
    <location>
        <begin position="1"/>
        <end position="29"/>
    </location>
</feature>
<dbReference type="EMBL" id="JAWZYT010002287">
    <property type="protein sequence ID" value="KAK4305334.1"/>
    <property type="molecule type" value="Genomic_DNA"/>
</dbReference>
<feature type="region of interest" description="Disordered" evidence="1">
    <location>
        <begin position="64"/>
        <end position="110"/>
    </location>
</feature>
<evidence type="ECO:0000256" key="2">
    <source>
        <dbReference type="SAM" id="Phobius"/>
    </source>
</evidence>
<name>A0AAE1PBC3_9EUCA</name>
<dbReference type="Proteomes" id="UP001292094">
    <property type="component" value="Unassembled WGS sequence"/>
</dbReference>
<keyword evidence="2" id="KW-1133">Transmembrane helix</keyword>
<reference evidence="3" key="1">
    <citation type="submission" date="2023-11" db="EMBL/GenBank/DDBJ databases">
        <title>Genome assemblies of two species of porcelain crab, Petrolisthes cinctipes and Petrolisthes manimaculis (Anomura: Porcellanidae).</title>
        <authorList>
            <person name="Angst P."/>
        </authorList>
    </citation>
    <scope>NUCLEOTIDE SEQUENCE</scope>
    <source>
        <strain evidence="3">PB745_02</strain>
        <tissue evidence="3">Gill</tissue>
    </source>
</reference>
<keyword evidence="4" id="KW-1185">Reference proteome</keyword>
<feature type="compositionally biased region" description="Low complexity" evidence="1">
    <location>
        <begin position="75"/>
        <end position="99"/>
    </location>
</feature>
<accession>A0AAE1PBC3</accession>
<gene>
    <name evidence="3" type="ORF">Pmani_022776</name>
</gene>
<feature type="transmembrane region" description="Helical" evidence="2">
    <location>
        <begin position="118"/>
        <end position="137"/>
    </location>
</feature>
<proteinExistence type="predicted"/>
<protein>
    <submittedName>
        <fullName evidence="3">Uncharacterized protein</fullName>
    </submittedName>
</protein>
<organism evidence="3 4">
    <name type="scientific">Petrolisthes manimaculis</name>
    <dbReference type="NCBI Taxonomy" id="1843537"/>
    <lineage>
        <taxon>Eukaryota</taxon>
        <taxon>Metazoa</taxon>
        <taxon>Ecdysozoa</taxon>
        <taxon>Arthropoda</taxon>
        <taxon>Crustacea</taxon>
        <taxon>Multicrustacea</taxon>
        <taxon>Malacostraca</taxon>
        <taxon>Eumalacostraca</taxon>
        <taxon>Eucarida</taxon>
        <taxon>Decapoda</taxon>
        <taxon>Pleocyemata</taxon>
        <taxon>Anomura</taxon>
        <taxon>Galatheoidea</taxon>
        <taxon>Porcellanidae</taxon>
        <taxon>Petrolisthes</taxon>
    </lineage>
</organism>
<dbReference type="AlphaFoldDB" id="A0AAE1PBC3"/>
<evidence type="ECO:0000313" key="3">
    <source>
        <dbReference type="EMBL" id="KAK4305334.1"/>
    </source>
</evidence>
<comment type="caution">
    <text evidence="3">The sequence shown here is derived from an EMBL/GenBank/DDBJ whole genome shotgun (WGS) entry which is preliminary data.</text>
</comment>
<evidence type="ECO:0000256" key="1">
    <source>
        <dbReference type="SAM" id="MobiDB-lite"/>
    </source>
</evidence>
<keyword evidence="2" id="KW-0812">Transmembrane</keyword>
<evidence type="ECO:0000313" key="4">
    <source>
        <dbReference type="Proteomes" id="UP001292094"/>
    </source>
</evidence>